<dbReference type="RefSeq" id="WP_015904264.1">
    <property type="nucleotide sequence ID" value="NC_012108.1"/>
</dbReference>
<evidence type="ECO:0000256" key="6">
    <source>
        <dbReference type="RuleBase" id="RU362124"/>
    </source>
</evidence>
<proteinExistence type="inferred from homology"/>
<evidence type="ECO:0000256" key="3">
    <source>
        <dbReference type="ARBA" id="ARBA00023082"/>
    </source>
</evidence>
<keyword evidence="4 6" id="KW-0238">DNA-binding</keyword>
<dbReference type="InterPro" id="IPR050813">
    <property type="entry name" value="Sigma-70_Factor"/>
</dbReference>
<dbReference type="AlphaFoldDB" id="C0QFT1"/>
<dbReference type="GO" id="GO:0003677">
    <property type="term" value="F:DNA binding"/>
    <property type="evidence" value="ECO:0007669"/>
    <property type="project" value="UniProtKB-KW"/>
</dbReference>
<protein>
    <recommendedName>
        <fullName evidence="6">RNA polymerase sigma factor</fullName>
    </recommendedName>
</protein>
<dbReference type="Pfam" id="PF00140">
    <property type="entry name" value="Sigma70_r1_2"/>
    <property type="match status" value="1"/>
</dbReference>
<dbReference type="Pfam" id="PF04545">
    <property type="entry name" value="Sigma70_r4"/>
    <property type="match status" value="1"/>
</dbReference>
<dbReference type="InterPro" id="IPR009042">
    <property type="entry name" value="RNA_pol_sigma70_r1_2"/>
</dbReference>
<evidence type="ECO:0000313" key="9">
    <source>
        <dbReference type="EMBL" id="ACN15499.1"/>
    </source>
</evidence>
<dbReference type="OrthoDB" id="9809557at2"/>
<evidence type="ECO:0000259" key="8">
    <source>
        <dbReference type="PROSITE" id="PS00716"/>
    </source>
</evidence>
<accession>C0QFT1</accession>
<evidence type="ECO:0000256" key="4">
    <source>
        <dbReference type="ARBA" id="ARBA00023125"/>
    </source>
</evidence>
<dbReference type="PANTHER" id="PTHR30376:SF3">
    <property type="entry name" value="RNA POLYMERASE SIGMA FACTOR RPOH"/>
    <property type="match status" value="1"/>
</dbReference>
<dbReference type="eggNOG" id="COG0568">
    <property type="taxonomic scope" value="Bacteria"/>
</dbReference>
<dbReference type="EMBL" id="CP001087">
    <property type="protein sequence ID" value="ACN15499.1"/>
    <property type="molecule type" value="Genomic_DNA"/>
</dbReference>
<dbReference type="NCBIfam" id="TIGR02937">
    <property type="entry name" value="sigma70-ECF"/>
    <property type="match status" value="1"/>
</dbReference>
<dbReference type="GO" id="GO:0006352">
    <property type="term" value="P:DNA-templated transcription initiation"/>
    <property type="evidence" value="ECO:0007669"/>
    <property type="project" value="InterPro"/>
</dbReference>
<dbReference type="Gene3D" id="1.20.140.160">
    <property type="match status" value="1"/>
</dbReference>
<keyword evidence="10" id="KW-1185">Reference proteome</keyword>
<dbReference type="HOGENOM" id="CLU_014793_3_5_7"/>
<dbReference type="InterPro" id="IPR013324">
    <property type="entry name" value="RNA_pol_sigma_r3/r4-like"/>
</dbReference>
<dbReference type="PANTHER" id="PTHR30376">
    <property type="entry name" value="SIGMA FACTOR RPOH HEAT SHOCK RELATED"/>
    <property type="match status" value="1"/>
</dbReference>
<dbReference type="Gene3D" id="1.10.601.10">
    <property type="entry name" value="RNA Polymerase Primary Sigma Factor"/>
    <property type="match status" value="1"/>
</dbReference>
<dbReference type="InterPro" id="IPR013325">
    <property type="entry name" value="RNA_pol_sigma_r2"/>
</dbReference>
<evidence type="ECO:0000256" key="2">
    <source>
        <dbReference type="ARBA" id="ARBA00023015"/>
    </source>
</evidence>
<evidence type="ECO:0000259" key="7">
    <source>
        <dbReference type="PROSITE" id="PS00715"/>
    </source>
</evidence>
<evidence type="ECO:0000256" key="5">
    <source>
        <dbReference type="ARBA" id="ARBA00023163"/>
    </source>
</evidence>
<dbReference type="PROSITE" id="PS00716">
    <property type="entry name" value="SIGMA70_2"/>
    <property type="match status" value="1"/>
</dbReference>
<dbReference type="SUPFAM" id="SSF88946">
    <property type="entry name" value="Sigma2 domain of RNA polymerase sigma factors"/>
    <property type="match status" value="1"/>
</dbReference>
<sequence length="322" mass="37961">MSKTKSAIPVDDTDDTYVRRGYLVPKVKKNTSSSKALVKADPLQSYLAEINRYRLLTREEEVNLGTKIQEENDSDAAYVMVTSNLRLVVKIALDFQRIWMQNLLDLIQEGNIGLVKAVKKFDPYKNVKFSYYASFWIKAYILKFIMDNWRLVKIGTTQGQRKLFFRLKKEKQKLIDEGFDPGPKLLSERMGVSEQEIIEMDQRLDGWDLSLDEPLRNDSDTERIEFINVESDSTEDRVARKEIEDILHVRVKKFTATLNPREMEIFSKRIFSDEPRTLQEIGEEYNISRERVRQIENNIIKKMKEYFKNEMPDFDVYDHSQN</sequence>
<evidence type="ECO:0000256" key="1">
    <source>
        <dbReference type="ARBA" id="ARBA00007788"/>
    </source>
</evidence>
<dbReference type="PRINTS" id="PR00046">
    <property type="entry name" value="SIGMA70FCT"/>
</dbReference>
<dbReference type="SUPFAM" id="SSF88659">
    <property type="entry name" value="Sigma3 and sigma4 domains of RNA polymerase sigma factors"/>
    <property type="match status" value="1"/>
</dbReference>
<dbReference type="PROSITE" id="PS00715">
    <property type="entry name" value="SIGMA70_1"/>
    <property type="match status" value="1"/>
</dbReference>
<dbReference type="CDD" id="cd06171">
    <property type="entry name" value="Sigma70_r4"/>
    <property type="match status" value="1"/>
</dbReference>
<gene>
    <name evidence="9" type="primary">rpoH</name>
    <name evidence="9" type="ordered locus">HRM2_24040</name>
</gene>
<comment type="function">
    <text evidence="6">Sigma factors are initiation factors that promote the attachment of RNA polymerase to specific initiation sites and are then released.</text>
</comment>
<evidence type="ECO:0000313" key="10">
    <source>
        <dbReference type="Proteomes" id="UP000000442"/>
    </source>
</evidence>
<dbReference type="GO" id="GO:0016987">
    <property type="term" value="F:sigma factor activity"/>
    <property type="evidence" value="ECO:0007669"/>
    <property type="project" value="UniProtKB-KW"/>
</dbReference>
<keyword evidence="3 6" id="KW-0731">Sigma factor</keyword>
<dbReference type="Proteomes" id="UP000000442">
    <property type="component" value="Chromosome"/>
</dbReference>
<dbReference type="InterPro" id="IPR007630">
    <property type="entry name" value="RNA_pol_sigma70_r4"/>
</dbReference>
<keyword evidence="5 6" id="KW-0804">Transcription</keyword>
<name>C0QFT1_DESAH</name>
<feature type="domain" description="RNA polymerase sigma-70" evidence="7">
    <location>
        <begin position="105"/>
        <end position="118"/>
    </location>
</feature>
<dbReference type="InterPro" id="IPR014284">
    <property type="entry name" value="RNA_pol_sigma-70_dom"/>
</dbReference>
<comment type="similarity">
    <text evidence="1 6">Belongs to the sigma-70 factor family.</text>
</comment>
<dbReference type="STRING" id="177437.HRM2_24040"/>
<dbReference type="KEGG" id="dat:HRM2_24040"/>
<dbReference type="Pfam" id="PF04542">
    <property type="entry name" value="Sigma70_r2"/>
    <property type="match status" value="1"/>
</dbReference>
<keyword evidence="2 6" id="KW-0805">Transcription regulation</keyword>
<organism evidence="9 10">
    <name type="scientific">Desulforapulum autotrophicum (strain ATCC 43914 / DSM 3382 / VKM B-1955 / HRM2)</name>
    <name type="common">Desulfobacterium autotrophicum</name>
    <dbReference type="NCBI Taxonomy" id="177437"/>
    <lineage>
        <taxon>Bacteria</taxon>
        <taxon>Pseudomonadati</taxon>
        <taxon>Thermodesulfobacteriota</taxon>
        <taxon>Desulfobacteria</taxon>
        <taxon>Desulfobacterales</taxon>
        <taxon>Desulfobacteraceae</taxon>
        <taxon>Desulforapulum</taxon>
    </lineage>
</organism>
<dbReference type="InterPro" id="IPR000943">
    <property type="entry name" value="RNA_pol_sigma70"/>
</dbReference>
<dbReference type="NCBIfam" id="NF005143">
    <property type="entry name" value="PRK06596.1"/>
    <property type="match status" value="1"/>
</dbReference>
<reference evidence="9 10" key="1">
    <citation type="journal article" date="2009" name="Environ. Microbiol.">
        <title>Genome sequence of Desulfobacterium autotrophicum HRM2, a marine sulfate reducer oxidizing organic carbon completely to carbon dioxide.</title>
        <authorList>
            <person name="Strittmatter A.W."/>
            <person name="Liesegang H."/>
            <person name="Rabus R."/>
            <person name="Decker I."/>
            <person name="Amann J."/>
            <person name="Andres S."/>
            <person name="Henne A."/>
            <person name="Fricke W.F."/>
            <person name="Martinez-Arias R."/>
            <person name="Bartels D."/>
            <person name="Goesmann A."/>
            <person name="Krause L."/>
            <person name="Puehler A."/>
            <person name="Klenk H.P."/>
            <person name="Richter M."/>
            <person name="Schuler M."/>
            <person name="Gloeckner F.O."/>
            <person name="Meyerdierks A."/>
            <person name="Gottschalk G."/>
            <person name="Amann R."/>
        </authorList>
    </citation>
    <scope>NUCLEOTIDE SEQUENCE [LARGE SCALE GENOMIC DNA]</scope>
    <source>
        <strain evidence="10">ATCC 43914 / DSM 3382 / HRM2</strain>
    </source>
</reference>
<dbReference type="InterPro" id="IPR007627">
    <property type="entry name" value="RNA_pol_sigma70_r2"/>
</dbReference>
<feature type="domain" description="RNA polymerase sigma-70" evidence="8">
    <location>
        <begin position="277"/>
        <end position="303"/>
    </location>
</feature>